<dbReference type="RefSeq" id="XP_002116583.1">
    <property type="nucleotide sequence ID" value="XM_002116547.1"/>
</dbReference>
<dbReference type="OrthoDB" id="527344at2759"/>
<dbReference type="Proteomes" id="UP000009022">
    <property type="component" value="Unassembled WGS sequence"/>
</dbReference>
<dbReference type="GO" id="GO:0005737">
    <property type="term" value="C:cytoplasm"/>
    <property type="evidence" value="ECO:0007669"/>
    <property type="project" value="UniProtKB-SubCell"/>
</dbReference>
<evidence type="ECO:0000256" key="8">
    <source>
        <dbReference type="PROSITE-ProRule" id="PRU00175"/>
    </source>
</evidence>
<dbReference type="GO" id="GO:0005654">
    <property type="term" value="C:nucleoplasm"/>
    <property type="evidence" value="ECO:0000318"/>
    <property type="project" value="GO_Central"/>
</dbReference>
<dbReference type="CDD" id="cd09633">
    <property type="entry name" value="Deltex_C"/>
    <property type="match status" value="1"/>
</dbReference>
<dbReference type="FunFam" id="3.30.390.130:FF:000001">
    <property type="entry name" value="Probable E3 ubiquitin-protein ligase DTX3"/>
    <property type="match status" value="1"/>
</dbReference>
<dbReference type="GO" id="GO:0061630">
    <property type="term" value="F:ubiquitin protein ligase activity"/>
    <property type="evidence" value="ECO:0000318"/>
    <property type="project" value="GO_Central"/>
</dbReference>
<dbReference type="InParanoid" id="B3S8T0"/>
<dbReference type="GeneID" id="6757863"/>
<dbReference type="KEGG" id="tad:TRIADDRAFT_30995"/>
<comment type="pathway">
    <text evidence="2 9">Protein modification; protein ubiquitination.</text>
</comment>
<dbReference type="PROSITE" id="PS50089">
    <property type="entry name" value="ZF_RING_2"/>
    <property type="match status" value="1"/>
</dbReference>
<feature type="domain" description="RING-type" evidence="10">
    <location>
        <begin position="2"/>
        <end position="58"/>
    </location>
</feature>
<dbReference type="STRING" id="10228.B3S8T0"/>
<comment type="similarity">
    <text evidence="3 9">Belongs to the Deltex family.</text>
</comment>
<evidence type="ECO:0000256" key="2">
    <source>
        <dbReference type="ARBA" id="ARBA00004906"/>
    </source>
</evidence>
<evidence type="ECO:0000313" key="11">
    <source>
        <dbReference type="EMBL" id="EDV20939.1"/>
    </source>
</evidence>
<dbReference type="EC" id="2.3.2.27" evidence="9"/>
<dbReference type="OMA" id="WQRLPGF"/>
<dbReference type="EMBL" id="DS985256">
    <property type="protein sequence ID" value="EDV20939.1"/>
    <property type="molecule type" value="Genomic_DNA"/>
</dbReference>
<dbReference type="PhylomeDB" id="B3S8T0"/>
<evidence type="ECO:0000256" key="6">
    <source>
        <dbReference type="ARBA" id="ARBA00022771"/>
    </source>
</evidence>
<accession>B3S8T0</accession>
<dbReference type="InterPro" id="IPR039398">
    <property type="entry name" value="Deltex_fam"/>
</dbReference>
<dbReference type="SUPFAM" id="SSF57850">
    <property type="entry name" value="RING/U-box"/>
    <property type="match status" value="1"/>
</dbReference>
<comment type="catalytic activity">
    <reaction evidence="1 9">
        <text>S-ubiquitinyl-[E2 ubiquitin-conjugating enzyme]-L-cysteine + [acceptor protein]-L-lysine = [E2 ubiquitin-conjugating enzyme]-L-cysteine + N(6)-ubiquitinyl-[acceptor protein]-L-lysine.</text>
        <dbReference type="EC" id="2.3.2.27"/>
    </reaction>
</comment>
<dbReference type="Pfam" id="PF18102">
    <property type="entry name" value="DTC"/>
    <property type="match status" value="1"/>
</dbReference>
<organism evidence="11 12">
    <name type="scientific">Trichoplax adhaerens</name>
    <name type="common">Trichoplax reptans</name>
    <dbReference type="NCBI Taxonomy" id="10228"/>
    <lineage>
        <taxon>Eukaryota</taxon>
        <taxon>Metazoa</taxon>
        <taxon>Placozoa</taxon>
        <taxon>Uniplacotomia</taxon>
        <taxon>Trichoplacea</taxon>
        <taxon>Trichoplacidae</taxon>
        <taxon>Trichoplax</taxon>
    </lineage>
</organism>
<name>B3S8T0_TRIAD</name>
<dbReference type="Pfam" id="PF00097">
    <property type="entry name" value="zf-C3HC4"/>
    <property type="match status" value="1"/>
</dbReference>
<evidence type="ECO:0000256" key="5">
    <source>
        <dbReference type="ARBA" id="ARBA00022723"/>
    </source>
</evidence>
<comment type="subcellular location">
    <subcellularLocation>
        <location evidence="9">Cytoplasm</location>
    </subcellularLocation>
</comment>
<dbReference type="PANTHER" id="PTHR12622">
    <property type="entry name" value="DELTEX-RELATED"/>
    <property type="match status" value="1"/>
</dbReference>
<evidence type="ECO:0000259" key="10">
    <source>
        <dbReference type="PROSITE" id="PS50089"/>
    </source>
</evidence>
<gene>
    <name evidence="11" type="ORF">TRIADDRAFT_30995</name>
</gene>
<evidence type="ECO:0000313" key="12">
    <source>
        <dbReference type="Proteomes" id="UP000009022"/>
    </source>
</evidence>
<evidence type="ECO:0000256" key="9">
    <source>
        <dbReference type="RuleBase" id="RU367105"/>
    </source>
</evidence>
<reference evidence="11 12" key="1">
    <citation type="journal article" date="2008" name="Nature">
        <title>The Trichoplax genome and the nature of placozoans.</title>
        <authorList>
            <person name="Srivastava M."/>
            <person name="Begovic E."/>
            <person name="Chapman J."/>
            <person name="Putnam N.H."/>
            <person name="Hellsten U."/>
            <person name="Kawashima T."/>
            <person name="Kuo A."/>
            <person name="Mitros T."/>
            <person name="Salamov A."/>
            <person name="Carpenter M.L."/>
            <person name="Signorovitch A.Y."/>
            <person name="Moreno M.A."/>
            <person name="Kamm K."/>
            <person name="Grimwood J."/>
            <person name="Schmutz J."/>
            <person name="Shapiro H."/>
            <person name="Grigoriev I.V."/>
            <person name="Buss L.W."/>
            <person name="Schierwater B."/>
            <person name="Dellaporta S.L."/>
            <person name="Rokhsar D.S."/>
        </authorList>
    </citation>
    <scope>NUCLEOTIDE SEQUENCE [LARGE SCALE GENOMIC DNA]</scope>
    <source>
        <strain evidence="11 12">Grell-BS-1999</strain>
    </source>
</reference>
<protein>
    <recommendedName>
        <fullName evidence="9">E3 ubiquitin-protein ligase</fullName>
        <ecNumber evidence="9">2.3.2.27</ecNumber>
    </recommendedName>
</protein>
<keyword evidence="9" id="KW-0963">Cytoplasm</keyword>
<dbReference type="GO" id="GO:0007219">
    <property type="term" value="P:Notch signaling pathway"/>
    <property type="evidence" value="ECO:0000318"/>
    <property type="project" value="GO_Central"/>
</dbReference>
<evidence type="ECO:0000256" key="7">
    <source>
        <dbReference type="ARBA" id="ARBA00022833"/>
    </source>
</evidence>
<proteinExistence type="inferred from homology"/>
<evidence type="ECO:0000256" key="4">
    <source>
        <dbReference type="ARBA" id="ARBA00022679"/>
    </source>
</evidence>
<dbReference type="InterPro" id="IPR018957">
    <property type="entry name" value="Znf_C3HC4_RING-type"/>
</dbReference>
<dbReference type="CTD" id="6757863"/>
<evidence type="ECO:0000256" key="3">
    <source>
        <dbReference type="ARBA" id="ARBA00009413"/>
    </source>
</evidence>
<dbReference type="UniPathway" id="UPA00143"/>
<dbReference type="InterPro" id="IPR039396">
    <property type="entry name" value="Deltex_C"/>
</dbReference>
<dbReference type="SMART" id="SM00184">
    <property type="entry name" value="RING"/>
    <property type="match status" value="1"/>
</dbReference>
<keyword evidence="4 9" id="KW-0808">Transferase</keyword>
<dbReference type="GO" id="GO:0016567">
    <property type="term" value="P:protein ubiquitination"/>
    <property type="evidence" value="ECO:0000318"/>
    <property type="project" value="GO_Central"/>
</dbReference>
<dbReference type="InterPro" id="IPR039399">
    <property type="entry name" value="Deltex_C_sf"/>
</dbReference>
<keyword evidence="5 9" id="KW-0479">Metal-binding</keyword>
<dbReference type="InterPro" id="IPR001841">
    <property type="entry name" value="Znf_RING"/>
</dbReference>
<dbReference type="eggNOG" id="ENOG502QQ9M">
    <property type="taxonomic scope" value="Eukaryota"/>
</dbReference>
<evidence type="ECO:0000256" key="1">
    <source>
        <dbReference type="ARBA" id="ARBA00000900"/>
    </source>
</evidence>
<dbReference type="GO" id="GO:0008270">
    <property type="term" value="F:zinc ion binding"/>
    <property type="evidence" value="ECO:0007669"/>
    <property type="project" value="UniProtKB-KW"/>
</dbReference>
<dbReference type="HOGENOM" id="CLU_030422_2_0_1"/>
<dbReference type="AlphaFoldDB" id="B3S8T0"/>
<feature type="non-terminal residue" evidence="11">
    <location>
        <position position="1"/>
    </location>
</feature>
<keyword evidence="12" id="KW-1185">Reference proteome</keyword>
<sequence length="201" mass="22464">NCIICFEEVTAASGFSNEDESSSRVVMLSQCKHYFHDECIFACVQSKTSEFLECPKCRTLHGIKTGNQPEGTMTYVVQNGMQIPGFNSTSAIVITYNFRSGIQGPQHPNPGARYHANAFPRVAYLPNTAKGQEVLRLLQIAWARSLIFAIGRSSTSGADNVIVWNDIHHKTEWQSNYSGHGYPDPDYIKRVTEELHAHGIR</sequence>
<keyword evidence="7 9" id="KW-0862">Zinc</keyword>
<keyword evidence="6 8" id="KW-0863">Zinc-finger</keyword>
<dbReference type="InterPro" id="IPR013083">
    <property type="entry name" value="Znf_RING/FYVE/PHD"/>
</dbReference>
<dbReference type="Gene3D" id="3.30.40.10">
    <property type="entry name" value="Zinc/RING finger domain, C3HC4 (zinc finger)"/>
    <property type="match status" value="1"/>
</dbReference>
<dbReference type="Gene3D" id="3.30.390.130">
    <property type="match status" value="1"/>
</dbReference>